<evidence type="ECO:0000313" key="2">
    <source>
        <dbReference type="EMBL" id="MER6984646.1"/>
    </source>
</evidence>
<keyword evidence="1" id="KW-1133">Transmembrane helix</keyword>
<feature type="transmembrane region" description="Helical" evidence="1">
    <location>
        <begin position="30"/>
        <end position="47"/>
    </location>
</feature>
<evidence type="ECO:0000256" key="1">
    <source>
        <dbReference type="SAM" id="Phobius"/>
    </source>
</evidence>
<keyword evidence="1" id="KW-0472">Membrane</keyword>
<name>A0ABV1WLJ1_9ACTN</name>
<organism evidence="2 3">
    <name type="scientific">Streptomyces carpinensis</name>
    <dbReference type="NCBI Taxonomy" id="66369"/>
    <lineage>
        <taxon>Bacteria</taxon>
        <taxon>Bacillati</taxon>
        <taxon>Actinomycetota</taxon>
        <taxon>Actinomycetes</taxon>
        <taxon>Kitasatosporales</taxon>
        <taxon>Streptomycetaceae</taxon>
        <taxon>Streptomyces</taxon>
    </lineage>
</organism>
<evidence type="ECO:0008006" key="4">
    <source>
        <dbReference type="Google" id="ProtNLM"/>
    </source>
</evidence>
<keyword evidence="1" id="KW-0812">Transmembrane</keyword>
<sequence length="159" mass="16687">MASGTRAAYGTHAIEAPAVARVLPGGLRRVLALPLVLGLTVLLPAFVTLRQGAGLRDQAYWLQLVLTVYAGARLSAMILGRHRKLLQGTFWLFVYMAMGIAPLAQAVIGTYPVPVAGSRSDLALAVGLVLAACAVFDAGALLVRPGVRPTARTVFRPAT</sequence>
<gene>
    <name evidence="2" type="ORF">ABT317_48800</name>
</gene>
<keyword evidence="3" id="KW-1185">Reference proteome</keyword>
<comment type="caution">
    <text evidence="2">The sequence shown here is derived from an EMBL/GenBank/DDBJ whole genome shotgun (WGS) entry which is preliminary data.</text>
</comment>
<feature type="transmembrane region" description="Helical" evidence="1">
    <location>
        <begin position="123"/>
        <end position="143"/>
    </location>
</feature>
<dbReference type="EMBL" id="JBEPCU010001931">
    <property type="protein sequence ID" value="MER6984646.1"/>
    <property type="molecule type" value="Genomic_DNA"/>
</dbReference>
<proteinExistence type="predicted"/>
<feature type="non-terminal residue" evidence="2">
    <location>
        <position position="159"/>
    </location>
</feature>
<feature type="transmembrane region" description="Helical" evidence="1">
    <location>
        <begin position="59"/>
        <end position="79"/>
    </location>
</feature>
<protein>
    <recommendedName>
        <fullName evidence="4">Integral membrane protein</fullName>
    </recommendedName>
</protein>
<reference evidence="2 3" key="1">
    <citation type="submission" date="2024-06" db="EMBL/GenBank/DDBJ databases">
        <title>The Natural Products Discovery Center: Release of the First 8490 Sequenced Strains for Exploring Actinobacteria Biosynthetic Diversity.</title>
        <authorList>
            <person name="Kalkreuter E."/>
            <person name="Kautsar S.A."/>
            <person name="Yang D."/>
            <person name="Bader C.D."/>
            <person name="Teijaro C.N."/>
            <person name="Fluegel L."/>
            <person name="Davis C.M."/>
            <person name="Simpson J.R."/>
            <person name="Lauterbach L."/>
            <person name="Steele A.D."/>
            <person name="Gui C."/>
            <person name="Meng S."/>
            <person name="Li G."/>
            <person name="Viehrig K."/>
            <person name="Ye F."/>
            <person name="Su P."/>
            <person name="Kiefer A.F."/>
            <person name="Nichols A."/>
            <person name="Cepeda A.J."/>
            <person name="Yan W."/>
            <person name="Fan B."/>
            <person name="Jiang Y."/>
            <person name="Adhikari A."/>
            <person name="Zheng C.-J."/>
            <person name="Schuster L."/>
            <person name="Cowan T.M."/>
            <person name="Smanski M.J."/>
            <person name="Chevrette M.G."/>
            <person name="De Carvalho L.P.S."/>
            <person name="Shen B."/>
        </authorList>
    </citation>
    <scope>NUCLEOTIDE SEQUENCE [LARGE SCALE GENOMIC DNA]</scope>
    <source>
        <strain evidence="2 3">NPDC000634</strain>
    </source>
</reference>
<accession>A0ABV1WLJ1</accession>
<dbReference type="Proteomes" id="UP001458415">
    <property type="component" value="Unassembled WGS sequence"/>
</dbReference>
<feature type="transmembrane region" description="Helical" evidence="1">
    <location>
        <begin position="91"/>
        <end position="111"/>
    </location>
</feature>
<evidence type="ECO:0000313" key="3">
    <source>
        <dbReference type="Proteomes" id="UP001458415"/>
    </source>
</evidence>